<organism evidence="2">
    <name type="scientific">hydrothermal vent metagenome</name>
    <dbReference type="NCBI Taxonomy" id="652676"/>
    <lineage>
        <taxon>unclassified sequences</taxon>
        <taxon>metagenomes</taxon>
        <taxon>ecological metagenomes</taxon>
    </lineage>
</organism>
<protein>
    <recommendedName>
        <fullName evidence="3">Flp pilus assembly protein, pilin Flp</fullName>
    </recommendedName>
</protein>
<dbReference type="InterPro" id="IPR007047">
    <property type="entry name" value="Flp_Fap"/>
</dbReference>
<reference evidence="2" key="1">
    <citation type="submission" date="2018-06" db="EMBL/GenBank/DDBJ databases">
        <authorList>
            <person name="Zhirakovskaya E."/>
        </authorList>
    </citation>
    <scope>NUCLEOTIDE SEQUENCE</scope>
</reference>
<feature type="transmembrane region" description="Helical" evidence="1">
    <location>
        <begin position="21"/>
        <end position="42"/>
    </location>
</feature>
<evidence type="ECO:0008006" key="3">
    <source>
        <dbReference type="Google" id="ProtNLM"/>
    </source>
</evidence>
<gene>
    <name evidence="2" type="ORF">MNBD_ALPHA08-1401</name>
</gene>
<dbReference type="EMBL" id="UOEC01000031">
    <property type="protein sequence ID" value="VAV87570.1"/>
    <property type="molecule type" value="Genomic_DNA"/>
</dbReference>
<keyword evidence="1" id="KW-0472">Membrane</keyword>
<proteinExistence type="predicted"/>
<keyword evidence="1" id="KW-0812">Transmembrane</keyword>
<accession>A0A3B0R2N5</accession>
<evidence type="ECO:0000256" key="1">
    <source>
        <dbReference type="SAM" id="Phobius"/>
    </source>
</evidence>
<name>A0A3B0R2N5_9ZZZZ</name>
<evidence type="ECO:0000313" key="2">
    <source>
        <dbReference type="EMBL" id="VAV87570.1"/>
    </source>
</evidence>
<dbReference type="Pfam" id="PF04964">
    <property type="entry name" value="Flp_Fap"/>
    <property type="match status" value="1"/>
</dbReference>
<dbReference type="AlphaFoldDB" id="A0A3B0R2N5"/>
<sequence length="60" mass="6148">MKQLSQNIFWMAGGFARDNKGAAAIEYALIAAATGLALAASLPSVQSGLSTLYASILGVF</sequence>
<keyword evidence="1" id="KW-1133">Transmembrane helix</keyword>